<dbReference type="EMBL" id="VIIS01002012">
    <property type="protein sequence ID" value="KAF0289714.1"/>
    <property type="molecule type" value="Genomic_DNA"/>
</dbReference>
<reference evidence="9 10" key="1">
    <citation type="submission" date="2019-07" db="EMBL/GenBank/DDBJ databases">
        <title>Draft genome assembly of a fouling barnacle, Amphibalanus amphitrite (Darwin, 1854): The first reference genome for Thecostraca.</title>
        <authorList>
            <person name="Kim W."/>
        </authorList>
    </citation>
    <scope>NUCLEOTIDE SEQUENCE [LARGE SCALE GENOMIC DNA]</scope>
    <source>
        <strain evidence="9">SNU_AA5</strain>
        <tissue evidence="9">Soma without cirri and trophi</tissue>
    </source>
</reference>
<evidence type="ECO:0000256" key="4">
    <source>
        <dbReference type="ARBA" id="ARBA00022723"/>
    </source>
</evidence>
<feature type="compositionally biased region" description="Low complexity" evidence="8">
    <location>
        <begin position="1231"/>
        <end position="1243"/>
    </location>
</feature>
<sequence>MQGGEEQCCQNPAGAHCLPMTSEGHCQQYKRSMPSLRSDCRLGPREQLNMASAFLDASALYGTDKQTAKRVRSYSRGQLRLNADGTLPRGTFGPCSSPHDRCPEAADRRAATHAGTTALYTLLTREHNRLAGGLADLNPQWSDEVTFQAARQLLTAELQHITFNQFLPAVLGQEVIEYFQLSPGVQQRYTLDEEPAVTAAAATAALHFYLALLPDSLHYQNRDGAEVDQTPLSDSFFSSSDLYRAGRLDQLLLGLSSGPASQGDSVTEQVTKALDLDLLAYTIQQGRDHGLPGYGNFRNLCGLTEAHTFDQLNKTMTDDKLNLLRTLYSSPSEVDLFVGGMLESPLEGAVVGPTFACILGQQFRTARRTDRFWYESDTPPAGLSKEQLYEIRKASVSRLLCDNVDSLQSVAPNPFLRADTFLNAPVLCNMLPAMNLLPWKVAGSGLLVPEPLFGDVIGSAKSDLERRRHEERLLFELGRTSPSRVRRQLVRFSSQLNGRQGAQGFGNSLRQFDVSNLVSQVPIIEQCRADEETVPCDPSAIYRTYSGYCNNLNNPNYGKSVMPQNRLLPAKYDDGISRPRQRSVTGQQLPSPRLISTSMHSDVSSPHTRYTMILMQFGQFLDHDISLTPIHKGFGDSILNCRDCDSANRVHPECWPIRVPENDPYFPPVDVSSGKPFCIAFTRSLPGQQSLGPREQLTQNTAFLDASHIYGQQQCEARALRSFNGGRLVVTPSRRGAKGLPPTTRDNKECRAPSGACFAAGDNRASEQPGLATLHTMWIREHNRVAKQLANVNPHWDDEKLYQVGRRIVTAAWEHITYNEFLPRVLGWNAMQLYDLRVGSEGFFKGYDSSCSAAVLTEFSSAAFRFGHSLIRPDLKRMDVNFGQKQPDVPLRGNFFNSDVMFDDQMVDDIMRGLISTPMENLDNHITGEVTKHLFEESGRPFSGLDLVSLNIQRARDHGIPAYNDYRAICNLKKASTFDDLSREIPRKLIEKMKQVYAHVDDIDLFSGGLSETPLQGGLVGPTFGCIIGLQFRFLKKCDRFWYETDDTTLRFTEQQLAEIRKVTMSRIMCQNCDQVDAVQRALFDMPQDFLNPRIPCRTMPDIDFQLWREGNNGGGQCNVNGVDISAGSTVNISPCTRCSCNNGQTTCQSVQVTSCQQLVSQSGRQAVLDDTSCRVQCLSELGDNNNNNNNNNNNFNNNNFNNNNFNNNNNNFNNGNNNGQLPPKNLLPPTTSSTSTIITSDSNGNQFQQTFVQGFQSGDQSFDGGFQSSGTAALPAGAVVPARSRRHSGPRSGSGRDPGRSGRYRAPSGSV</sequence>
<keyword evidence="7" id="KW-0408">Iron</keyword>
<evidence type="ECO:0000256" key="5">
    <source>
        <dbReference type="ARBA" id="ARBA00022729"/>
    </source>
</evidence>
<dbReference type="InterPro" id="IPR019791">
    <property type="entry name" value="Haem_peroxidase_animal"/>
</dbReference>
<name>A0A6A4VDT8_AMPAM</name>
<dbReference type="InterPro" id="IPR010255">
    <property type="entry name" value="Haem_peroxidase_sf"/>
</dbReference>
<comment type="catalytic activity">
    <reaction evidence="1">
        <text>2 a phenolic donor + H2O2 = 2 a phenolic radical donor + 2 H2O</text>
        <dbReference type="Rhea" id="RHEA:56136"/>
        <dbReference type="ChEBI" id="CHEBI:15377"/>
        <dbReference type="ChEBI" id="CHEBI:16240"/>
        <dbReference type="ChEBI" id="CHEBI:139520"/>
        <dbReference type="ChEBI" id="CHEBI:139521"/>
        <dbReference type="EC" id="1.11.1.7"/>
    </reaction>
</comment>
<dbReference type="Proteomes" id="UP000440578">
    <property type="component" value="Unassembled WGS sequence"/>
</dbReference>
<evidence type="ECO:0000256" key="6">
    <source>
        <dbReference type="ARBA" id="ARBA00023157"/>
    </source>
</evidence>
<dbReference type="GO" id="GO:0046872">
    <property type="term" value="F:metal ion binding"/>
    <property type="evidence" value="ECO:0007669"/>
    <property type="project" value="UniProtKB-KW"/>
</dbReference>
<gene>
    <name evidence="9" type="primary">Pxdn_0</name>
    <name evidence="9" type="ORF">FJT64_012069</name>
</gene>
<keyword evidence="6" id="KW-1015">Disulfide bond</keyword>
<dbReference type="OrthoDB" id="823504at2759"/>
<feature type="binding site" description="axial binding residue" evidence="7">
    <location>
        <position position="868"/>
    </location>
    <ligand>
        <name>heme b</name>
        <dbReference type="ChEBI" id="CHEBI:60344"/>
    </ligand>
    <ligandPart>
        <name>Fe</name>
        <dbReference type="ChEBI" id="CHEBI:18248"/>
    </ligandPart>
</feature>
<evidence type="ECO:0000313" key="9">
    <source>
        <dbReference type="EMBL" id="KAF0289714.1"/>
    </source>
</evidence>
<dbReference type="SUPFAM" id="SSF48113">
    <property type="entry name" value="Heme-dependent peroxidases"/>
    <property type="match status" value="2"/>
</dbReference>
<dbReference type="PROSITE" id="PS50292">
    <property type="entry name" value="PEROXIDASE_3"/>
    <property type="match status" value="2"/>
</dbReference>
<keyword evidence="3" id="KW-0575">Peroxidase</keyword>
<evidence type="ECO:0000313" key="10">
    <source>
        <dbReference type="Proteomes" id="UP000440578"/>
    </source>
</evidence>
<dbReference type="PANTHER" id="PTHR11475">
    <property type="entry name" value="OXIDASE/PEROXIDASE"/>
    <property type="match status" value="1"/>
</dbReference>
<keyword evidence="3" id="KW-0560">Oxidoreductase</keyword>
<dbReference type="GO" id="GO:0140825">
    <property type="term" value="F:lactoperoxidase activity"/>
    <property type="evidence" value="ECO:0007669"/>
    <property type="project" value="UniProtKB-EC"/>
</dbReference>
<feature type="region of interest" description="Disordered" evidence="8">
    <location>
        <begin position="576"/>
        <end position="602"/>
    </location>
</feature>
<keyword evidence="10" id="KW-1185">Reference proteome</keyword>
<dbReference type="CDD" id="cd09823">
    <property type="entry name" value="peroxinectin_like"/>
    <property type="match status" value="1"/>
</dbReference>
<keyword evidence="7" id="KW-0349">Heme</keyword>
<dbReference type="EC" id="1.11.1.7" evidence="2"/>
<feature type="compositionally biased region" description="Polar residues" evidence="8">
    <location>
        <begin position="582"/>
        <end position="602"/>
    </location>
</feature>
<dbReference type="InterPro" id="IPR037120">
    <property type="entry name" value="Haem_peroxidase_sf_animal"/>
</dbReference>
<feature type="compositionally biased region" description="Polar residues" evidence="8">
    <location>
        <begin position="1260"/>
        <end position="1272"/>
    </location>
</feature>
<protein>
    <recommendedName>
        <fullName evidence="2">peroxidase</fullName>
        <ecNumber evidence="2">1.11.1.7</ecNumber>
    </recommendedName>
</protein>
<comment type="caution">
    <text evidence="9">The sequence shown here is derived from an EMBL/GenBank/DDBJ whole genome shotgun (WGS) entry which is preliminary data.</text>
</comment>
<dbReference type="GO" id="GO:0020037">
    <property type="term" value="F:heme binding"/>
    <property type="evidence" value="ECO:0007669"/>
    <property type="project" value="InterPro"/>
</dbReference>
<dbReference type="PRINTS" id="PR00457">
    <property type="entry name" value="ANPEROXIDASE"/>
</dbReference>
<dbReference type="GO" id="GO:0006979">
    <property type="term" value="P:response to oxidative stress"/>
    <property type="evidence" value="ECO:0007669"/>
    <property type="project" value="InterPro"/>
</dbReference>
<dbReference type="Gene3D" id="1.10.640.10">
    <property type="entry name" value="Haem peroxidase domain superfamily, animal type"/>
    <property type="match status" value="2"/>
</dbReference>
<evidence type="ECO:0000256" key="1">
    <source>
        <dbReference type="ARBA" id="ARBA00000189"/>
    </source>
</evidence>
<dbReference type="PANTHER" id="PTHR11475:SF134">
    <property type="entry name" value="LD42267P"/>
    <property type="match status" value="1"/>
</dbReference>
<evidence type="ECO:0000256" key="3">
    <source>
        <dbReference type="ARBA" id="ARBA00022559"/>
    </source>
</evidence>
<proteinExistence type="predicted"/>
<dbReference type="Pfam" id="PF03098">
    <property type="entry name" value="An_peroxidase"/>
    <property type="match status" value="2"/>
</dbReference>
<feature type="compositionally biased region" description="Low complexity" evidence="8">
    <location>
        <begin position="1185"/>
        <end position="1220"/>
    </location>
</feature>
<dbReference type="FunFam" id="1.10.640.10:FF:000007">
    <property type="entry name" value="Peroxidase mlt-7"/>
    <property type="match status" value="1"/>
</dbReference>
<accession>A0A6A4VDT8</accession>
<evidence type="ECO:0000256" key="7">
    <source>
        <dbReference type="PIRSR" id="PIRSR619791-2"/>
    </source>
</evidence>
<feature type="region of interest" description="Disordered" evidence="8">
    <location>
        <begin position="1260"/>
        <end position="1312"/>
    </location>
</feature>
<dbReference type="FunFam" id="1.10.640.10:FF:000006">
    <property type="entry name" value="Double oxidase: two peroxidase domains"/>
    <property type="match status" value="1"/>
</dbReference>
<organism evidence="9 10">
    <name type="scientific">Amphibalanus amphitrite</name>
    <name type="common">Striped barnacle</name>
    <name type="synonym">Balanus amphitrite</name>
    <dbReference type="NCBI Taxonomy" id="1232801"/>
    <lineage>
        <taxon>Eukaryota</taxon>
        <taxon>Metazoa</taxon>
        <taxon>Ecdysozoa</taxon>
        <taxon>Arthropoda</taxon>
        <taxon>Crustacea</taxon>
        <taxon>Multicrustacea</taxon>
        <taxon>Cirripedia</taxon>
        <taxon>Thoracica</taxon>
        <taxon>Thoracicalcarea</taxon>
        <taxon>Balanomorpha</taxon>
        <taxon>Balanoidea</taxon>
        <taxon>Balanidae</taxon>
        <taxon>Amphibalaninae</taxon>
        <taxon>Amphibalanus</taxon>
    </lineage>
</organism>
<feature type="region of interest" description="Disordered" evidence="8">
    <location>
        <begin position="1185"/>
        <end position="1243"/>
    </location>
</feature>
<evidence type="ECO:0000256" key="2">
    <source>
        <dbReference type="ARBA" id="ARBA00012313"/>
    </source>
</evidence>
<keyword evidence="5" id="KW-0732">Signal</keyword>
<keyword evidence="4 7" id="KW-0479">Metal-binding</keyword>
<evidence type="ECO:0000256" key="8">
    <source>
        <dbReference type="SAM" id="MobiDB-lite"/>
    </source>
</evidence>